<dbReference type="Proteomes" id="UP000827092">
    <property type="component" value="Unassembled WGS sequence"/>
</dbReference>
<dbReference type="EMBL" id="JAFNEN010002480">
    <property type="protein sequence ID" value="KAG8172667.1"/>
    <property type="molecule type" value="Genomic_DNA"/>
</dbReference>
<keyword evidence="2" id="KW-1185">Reference proteome</keyword>
<dbReference type="PANTHER" id="PTHR35385:SF2">
    <property type="entry name" value="PROTEIN B, PUTATIVE-RELATED"/>
    <property type="match status" value="1"/>
</dbReference>
<evidence type="ECO:0000313" key="1">
    <source>
        <dbReference type="EMBL" id="KAG8172667.1"/>
    </source>
</evidence>
<comment type="caution">
    <text evidence="1">The sequence shown here is derived from an EMBL/GenBank/DDBJ whole genome shotgun (WGS) entry which is preliminary data.</text>
</comment>
<protein>
    <recommendedName>
        <fullName evidence="3">MULE transposase domain-containing protein</fullName>
    </recommendedName>
</protein>
<evidence type="ECO:0008006" key="3">
    <source>
        <dbReference type="Google" id="ProtNLM"/>
    </source>
</evidence>
<evidence type="ECO:0000313" key="2">
    <source>
        <dbReference type="Proteomes" id="UP000827092"/>
    </source>
</evidence>
<proteinExistence type="predicted"/>
<gene>
    <name evidence="1" type="ORF">JTE90_005373</name>
</gene>
<dbReference type="AlphaFoldDB" id="A0AAV6TLI7"/>
<sequence>MISKLKKKIAIYEEASISVTFEENPFAVCIITPLMKRANESPSSANLVFVDSTSTCDGENHTITFFLTLCHAGAVPIGIVITKGQTEQAYISGFTLLKGLLALEFKAWNS</sequence>
<reference evidence="1 2" key="1">
    <citation type="journal article" date="2022" name="Nat. Ecol. Evol.">
        <title>A masculinizing supergene underlies an exaggerated male reproductive morph in a spider.</title>
        <authorList>
            <person name="Hendrickx F."/>
            <person name="De Corte Z."/>
            <person name="Sonet G."/>
            <person name="Van Belleghem S.M."/>
            <person name="Kostlbacher S."/>
            <person name="Vangestel C."/>
        </authorList>
    </citation>
    <scope>NUCLEOTIDE SEQUENCE [LARGE SCALE GENOMIC DNA]</scope>
    <source>
        <strain evidence="1">W744_W776</strain>
    </source>
</reference>
<name>A0AAV6TLI7_9ARAC</name>
<organism evidence="1 2">
    <name type="scientific">Oedothorax gibbosus</name>
    <dbReference type="NCBI Taxonomy" id="931172"/>
    <lineage>
        <taxon>Eukaryota</taxon>
        <taxon>Metazoa</taxon>
        <taxon>Ecdysozoa</taxon>
        <taxon>Arthropoda</taxon>
        <taxon>Chelicerata</taxon>
        <taxon>Arachnida</taxon>
        <taxon>Araneae</taxon>
        <taxon>Araneomorphae</taxon>
        <taxon>Entelegynae</taxon>
        <taxon>Araneoidea</taxon>
        <taxon>Linyphiidae</taxon>
        <taxon>Erigoninae</taxon>
        <taxon>Oedothorax</taxon>
    </lineage>
</organism>
<accession>A0AAV6TLI7</accession>
<dbReference type="PANTHER" id="PTHR35385">
    <property type="entry name" value="PROTEIN B, PUTATIVE-RELATED-RELATED"/>
    <property type="match status" value="1"/>
</dbReference>